<dbReference type="SUPFAM" id="SSF88723">
    <property type="entry name" value="PIN domain-like"/>
    <property type="match status" value="1"/>
</dbReference>
<dbReference type="InterPro" id="IPR052919">
    <property type="entry name" value="TA_system_RNase"/>
</dbReference>
<feature type="domain" description="PIN" evidence="1">
    <location>
        <begin position="3"/>
        <end position="123"/>
    </location>
</feature>
<reference evidence="2" key="1">
    <citation type="journal article" date="2024" name="Syst. Appl. Microbiol.">
        <title>First single-strain enrichments of Electrothrix cable bacteria, description of E. aestuarii sp. nov. and E. rattekaaiensis sp. nov., and proposal of a cable bacteria taxonomy following the rules of the SeqCode.</title>
        <authorList>
            <person name="Plum-Jensen L.E."/>
            <person name="Schramm A."/>
            <person name="Marshall I.P.G."/>
        </authorList>
    </citation>
    <scope>NUCLEOTIDE SEQUENCE</scope>
    <source>
        <strain evidence="2">Rat1</strain>
    </source>
</reference>
<dbReference type="PANTHER" id="PTHR36173:SF2">
    <property type="entry name" value="RIBONUCLEASE VAPC16"/>
    <property type="match status" value="1"/>
</dbReference>
<gene>
    <name evidence="2" type="ORF">Q3M24_23410</name>
</gene>
<dbReference type="EMBL" id="CP159373">
    <property type="protein sequence ID" value="XCN73179.1"/>
    <property type="molecule type" value="Genomic_DNA"/>
</dbReference>
<dbReference type="CDD" id="cd09872">
    <property type="entry name" value="PIN_Sll0205-like"/>
    <property type="match status" value="1"/>
</dbReference>
<accession>A0AAU8LWB6</accession>
<dbReference type="Pfam" id="PF01850">
    <property type="entry name" value="PIN"/>
    <property type="match status" value="1"/>
</dbReference>
<protein>
    <submittedName>
        <fullName evidence="2">Type II toxin-antitoxin system VapC family toxin</fullName>
    </submittedName>
</protein>
<reference evidence="2" key="2">
    <citation type="submission" date="2024-06" db="EMBL/GenBank/DDBJ databases">
        <authorList>
            <person name="Plum-Jensen L.E."/>
            <person name="Schramm A."/>
            <person name="Marshall I.P.G."/>
        </authorList>
    </citation>
    <scope>NUCLEOTIDE SEQUENCE</scope>
    <source>
        <strain evidence="2">Rat1</strain>
    </source>
</reference>
<evidence type="ECO:0000313" key="2">
    <source>
        <dbReference type="EMBL" id="XCN73179.1"/>
    </source>
</evidence>
<dbReference type="InterPro" id="IPR002716">
    <property type="entry name" value="PIN_dom"/>
</dbReference>
<dbReference type="InterPro" id="IPR041705">
    <property type="entry name" value="PIN_Sll0205"/>
</dbReference>
<dbReference type="InterPro" id="IPR029060">
    <property type="entry name" value="PIN-like_dom_sf"/>
</dbReference>
<proteinExistence type="predicted"/>
<dbReference type="AlphaFoldDB" id="A0AAU8LWB6"/>
<dbReference type="PANTHER" id="PTHR36173">
    <property type="entry name" value="RIBONUCLEASE VAPC16-RELATED"/>
    <property type="match status" value="1"/>
</dbReference>
<dbReference type="Gene3D" id="3.40.50.1010">
    <property type="entry name" value="5'-nuclease"/>
    <property type="match status" value="1"/>
</dbReference>
<name>A0AAU8LWB6_9BACT</name>
<sequence length="128" mass="14582">MKILLDTCSFLWISLEPEKLSDQAMSAFKNPANTVFLSSVTNWEIGIKFHLGKLVIPAAPEAFIPTERKTHKIASLKLAEEDSFHLSKLPDIHKDPFDRILICQAIENGLTLLTSDRYIQQYPVKTLW</sequence>
<organism evidence="2">
    <name type="scientific">Candidatus Electrothrix aestuarii</name>
    <dbReference type="NCBI Taxonomy" id="3062594"/>
    <lineage>
        <taxon>Bacteria</taxon>
        <taxon>Pseudomonadati</taxon>
        <taxon>Thermodesulfobacteriota</taxon>
        <taxon>Desulfobulbia</taxon>
        <taxon>Desulfobulbales</taxon>
        <taxon>Desulfobulbaceae</taxon>
        <taxon>Candidatus Electrothrix</taxon>
    </lineage>
</organism>
<evidence type="ECO:0000259" key="1">
    <source>
        <dbReference type="Pfam" id="PF01850"/>
    </source>
</evidence>
<dbReference type="KEGG" id="eaj:Q3M24_23410"/>